<keyword evidence="2" id="KW-1185">Reference proteome</keyword>
<gene>
    <name evidence="1" type="primary">repC</name>
    <name evidence="1" type="ORF">ACFOD7_20720</name>
</gene>
<accession>A0ABV7IK73</accession>
<comment type="caution">
    <text evidence="1">The sequence shown here is derived from an EMBL/GenBank/DDBJ whole genome shotgun (WGS) entry which is preliminary data.</text>
</comment>
<reference evidence="2" key="1">
    <citation type="journal article" date="2019" name="Int. J. Syst. Evol. Microbiol.">
        <title>The Global Catalogue of Microorganisms (GCM) 10K type strain sequencing project: providing services to taxonomists for standard genome sequencing and annotation.</title>
        <authorList>
            <consortium name="The Broad Institute Genomics Platform"/>
            <consortium name="The Broad Institute Genome Sequencing Center for Infectious Disease"/>
            <person name="Wu L."/>
            <person name="Ma J."/>
        </authorList>
    </citation>
    <scope>NUCLEOTIDE SEQUENCE [LARGE SCALE GENOMIC DNA]</scope>
    <source>
        <strain evidence="2">KCTC 52239</strain>
    </source>
</reference>
<protein>
    <submittedName>
        <fullName evidence="1">Replication protein C, IncQ-type</fullName>
    </submittedName>
</protein>
<dbReference type="EMBL" id="JBHRTE010000125">
    <property type="protein sequence ID" value="MFC3170448.1"/>
    <property type="molecule type" value="Genomic_DNA"/>
</dbReference>
<organism evidence="1 2">
    <name type="scientific">Paracoccus fontiphilus</name>
    <dbReference type="NCBI Taxonomy" id="1815556"/>
    <lineage>
        <taxon>Bacteria</taxon>
        <taxon>Pseudomonadati</taxon>
        <taxon>Pseudomonadota</taxon>
        <taxon>Alphaproteobacteria</taxon>
        <taxon>Rhodobacterales</taxon>
        <taxon>Paracoccaceae</taxon>
        <taxon>Paracoccus</taxon>
    </lineage>
</organism>
<evidence type="ECO:0000313" key="1">
    <source>
        <dbReference type="EMBL" id="MFC3170448.1"/>
    </source>
</evidence>
<dbReference type="Proteomes" id="UP001595557">
    <property type="component" value="Unassembled WGS sequence"/>
</dbReference>
<sequence>MVDLSYALHDRAHVLCPGLFRSLAPGDRKRLKLDIIYNYGQDERLEFGGKEPLGVLEMRVLQGIVAMAGPEGLLLENEDEASPGARQLMLSLFEPSNAIIQAAKDRPTSLIVRDSLRRLAREIGLVESGNNLRNIRQAVERLFGVTVMVRKGGRSEGFRLLSSYASDEETGDLFVALSPRIASAILGRIPHARIDLIEARALESDPARLIHQRLSGWVDPGKGAEVGVDKLAEYVWPEEATEAQARWRRTKVRKAVAEIGAAGWRIEELRKDFWRFTRPRLPR</sequence>
<proteinExistence type="predicted"/>
<name>A0ABV7IK73_9RHOB</name>
<evidence type="ECO:0000313" key="2">
    <source>
        <dbReference type="Proteomes" id="UP001595557"/>
    </source>
</evidence>
<dbReference type="Pfam" id="PF06504">
    <property type="entry name" value="RepC"/>
    <property type="match status" value="1"/>
</dbReference>
<dbReference type="RefSeq" id="WP_207472086.1">
    <property type="nucleotide sequence ID" value="NZ_JAFNAW010000113.1"/>
</dbReference>
<dbReference type="InterPro" id="IPR010522">
    <property type="entry name" value="RepC_bac"/>
</dbReference>